<dbReference type="GO" id="GO:0046872">
    <property type="term" value="F:metal ion binding"/>
    <property type="evidence" value="ECO:0007669"/>
    <property type="project" value="UniProtKB-KW"/>
</dbReference>
<dbReference type="Gene3D" id="3.20.20.70">
    <property type="entry name" value="Aldolase class I"/>
    <property type="match status" value="1"/>
</dbReference>
<feature type="binding site" evidence="9">
    <location>
        <position position="44"/>
    </location>
    <ligand>
        <name>[4Fe-4S] cluster</name>
        <dbReference type="ChEBI" id="CHEBI:49883"/>
        <label>1</label>
    </ligand>
</feature>
<comment type="similarity">
    <text evidence="9">Belongs to the TYW1 family.</text>
</comment>
<evidence type="ECO:0000256" key="3">
    <source>
        <dbReference type="ARBA" id="ARBA00022694"/>
    </source>
</evidence>
<dbReference type="SUPFAM" id="SSF102114">
    <property type="entry name" value="Radical SAM enzymes"/>
    <property type="match status" value="1"/>
</dbReference>
<evidence type="ECO:0000256" key="9">
    <source>
        <dbReference type="HAMAP-Rule" id="MF_01921"/>
    </source>
</evidence>
<dbReference type="InterPro" id="IPR023993">
    <property type="entry name" value="TYW1_archaea"/>
</dbReference>
<dbReference type="CDD" id="cd01335">
    <property type="entry name" value="Radical_SAM"/>
    <property type="match status" value="1"/>
</dbReference>
<evidence type="ECO:0000313" key="11">
    <source>
        <dbReference type="EMBL" id="GGP20665.1"/>
    </source>
</evidence>
<reference evidence="11" key="2">
    <citation type="submission" date="2020-09" db="EMBL/GenBank/DDBJ databases">
        <authorList>
            <person name="Sun Q."/>
            <person name="Ohkuma M."/>
        </authorList>
    </citation>
    <scope>NUCLEOTIDE SEQUENCE</scope>
    <source>
        <strain evidence="11">JCM 10088</strain>
    </source>
</reference>
<comment type="subunit">
    <text evidence="9">Monomer.</text>
</comment>
<dbReference type="Pfam" id="PF08608">
    <property type="entry name" value="Wyosine_form"/>
    <property type="match status" value="1"/>
</dbReference>
<comment type="caution">
    <text evidence="11">The sequence shown here is derived from an EMBL/GenBank/DDBJ whole genome shotgun (WGS) entry which is preliminary data.</text>
</comment>
<dbReference type="PROSITE" id="PS51918">
    <property type="entry name" value="RADICAL_SAM"/>
    <property type="match status" value="1"/>
</dbReference>
<dbReference type="SFLD" id="SFLDS00029">
    <property type="entry name" value="Radical_SAM"/>
    <property type="match status" value="1"/>
</dbReference>
<keyword evidence="6 9" id="KW-0411">Iron-sulfur</keyword>
<keyword evidence="2 9" id="KW-0949">S-adenosyl-L-methionine</keyword>
<dbReference type="SFLD" id="SFLDG01071">
    <property type="entry name" value="tRNA_wybutosine-synthesizing"/>
    <property type="match status" value="1"/>
</dbReference>
<keyword evidence="9" id="KW-0963">Cytoplasm</keyword>
<dbReference type="NCBIfam" id="TIGR03972">
    <property type="entry name" value="rSAM_TYW1"/>
    <property type="match status" value="1"/>
</dbReference>
<feature type="domain" description="Radical SAM core" evidence="10">
    <location>
        <begin position="66"/>
        <end position="322"/>
    </location>
</feature>
<comment type="catalytic activity">
    <reaction evidence="8 9">
        <text>N(1)-methylguanosine(37) in tRNA(Phe) + pyruvate + S-adenosyl-L-methionine = 4-demethylwyosine(37) in tRNA(Phe) + 5'-deoxyadenosine + L-methionine + CO2 + H2O</text>
        <dbReference type="Rhea" id="RHEA:36347"/>
        <dbReference type="Rhea" id="RHEA-COMP:10164"/>
        <dbReference type="Rhea" id="RHEA-COMP:10165"/>
        <dbReference type="ChEBI" id="CHEBI:15361"/>
        <dbReference type="ChEBI" id="CHEBI:15377"/>
        <dbReference type="ChEBI" id="CHEBI:16526"/>
        <dbReference type="ChEBI" id="CHEBI:17319"/>
        <dbReference type="ChEBI" id="CHEBI:57844"/>
        <dbReference type="ChEBI" id="CHEBI:59789"/>
        <dbReference type="ChEBI" id="CHEBI:64315"/>
        <dbReference type="ChEBI" id="CHEBI:73542"/>
        <dbReference type="EC" id="4.1.3.44"/>
    </reaction>
</comment>
<evidence type="ECO:0000256" key="4">
    <source>
        <dbReference type="ARBA" id="ARBA00022723"/>
    </source>
</evidence>
<feature type="binding site" evidence="9">
    <location>
        <position position="87"/>
    </location>
    <ligand>
        <name>[4Fe-4S] cluster</name>
        <dbReference type="ChEBI" id="CHEBI:49883"/>
        <label>2</label>
        <note>4Fe-4S-S-AdoMet</note>
    </ligand>
</feature>
<reference evidence="11" key="1">
    <citation type="journal article" date="2014" name="Int. J. Syst. Evol. Microbiol.">
        <title>Complete genome sequence of Corynebacterium casei LMG S-19264T (=DSM 44701T), isolated from a smear-ripened cheese.</title>
        <authorList>
            <consortium name="US DOE Joint Genome Institute (JGI-PGF)"/>
            <person name="Walter F."/>
            <person name="Albersmeier A."/>
            <person name="Kalinowski J."/>
            <person name="Ruckert C."/>
        </authorList>
    </citation>
    <scope>NUCLEOTIDE SEQUENCE</scope>
    <source>
        <strain evidence="11">JCM 10088</strain>
    </source>
</reference>
<dbReference type="Pfam" id="PF04055">
    <property type="entry name" value="Radical_SAM"/>
    <property type="match status" value="1"/>
</dbReference>
<feature type="binding site" evidence="9">
    <location>
        <position position="57"/>
    </location>
    <ligand>
        <name>[4Fe-4S] cluster</name>
        <dbReference type="ChEBI" id="CHEBI:49883"/>
        <label>1</label>
    </ligand>
</feature>
<evidence type="ECO:0000259" key="10">
    <source>
        <dbReference type="PROSITE" id="PS51918"/>
    </source>
</evidence>
<name>A0A830GUS5_9CREN</name>
<dbReference type="InterPro" id="IPR013917">
    <property type="entry name" value="tRNA_wybutosine-synth"/>
</dbReference>
<accession>A0A830GUS5</accession>
<dbReference type="RefSeq" id="WP_188596286.1">
    <property type="nucleotide sequence ID" value="NZ_BMNL01000002.1"/>
</dbReference>
<evidence type="ECO:0000256" key="8">
    <source>
        <dbReference type="ARBA" id="ARBA00049466"/>
    </source>
</evidence>
<feature type="binding site" evidence="9">
    <location>
        <position position="90"/>
    </location>
    <ligand>
        <name>[4Fe-4S] cluster</name>
        <dbReference type="ChEBI" id="CHEBI:49883"/>
        <label>2</label>
        <note>4Fe-4S-S-AdoMet</note>
    </ligand>
</feature>
<organism evidence="11 12">
    <name type="scientific">Thermocladium modestius</name>
    <dbReference type="NCBI Taxonomy" id="62609"/>
    <lineage>
        <taxon>Archaea</taxon>
        <taxon>Thermoproteota</taxon>
        <taxon>Thermoprotei</taxon>
        <taxon>Thermoproteales</taxon>
        <taxon>Thermoproteaceae</taxon>
        <taxon>Thermocladium</taxon>
    </lineage>
</organism>
<evidence type="ECO:0000256" key="7">
    <source>
        <dbReference type="ARBA" id="ARBA00023239"/>
    </source>
</evidence>
<keyword evidence="1 9" id="KW-0004">4Fe-4S</keyword>
<comment type="cofactor">
    <cofactor evidence="9">
        <name>[4Fe-4S] cluster</name>
        <dbReference type="ChEBI" id="CHEBI:49883"/>
    </cofactor>
    <text evidence="9">Binds 2 [4Fe-4S] clusters. Binds 1 [4Fe-4S] cluster coordinated with 3 cysteines and an exchangeable S-adenosyl-L-methionine.</text>
</comment>
<keyword evidence="5 9" id="KW-0408">Iron</keyword>
<evidence type="ECO:0000256" key="1">
    <source>
        <dbReference type="ARBA" id="ARBA00022485"/>
    </source>
</evidence>
<feature type="binding site" evidence="9">
    <location>
        <position position="83"/>
    </location>
    <ligand>
        <name>[4Fe-4S] cluster</name>
        <dbReference type="ChEBI" id="CHEBI:49883"/>
        <label>2</label>
        <note>4Fe-4S-S-AdoMet</note>
    </ligand>
</feature>
<keyword evidence="3 9" id="KW-0819">tRNA processing</keyword>
<evidence type="ECO:0000256" key="6">
    <source>
        <dbReference type="ARBA" id="ARBA00023014"/>
    </source>
</evidence>
<dbReference type="GO" id="GO:0005737">
    <property type="term" value="C:cytoplasm"/>
    <property type="evidence" value="ECO:0007669"/>
    <property type="project" value="UniProtKB-SubCell"/>
</dbReference>
<dbReference type="GO" id="GO:0051539">
    <property type="term" value="F:4 iron, 4 sulfur cluster binding"/>
    <property type="evidence" value="ECO:0007669"/>
    <property type="project" value="UniProtKB-UniRule"/>
</dbReference>
<dbReference type="AlphaFoldDB" id="A0A830GUS5"/>
<feature type="binding site" evidence="9">
    <location>
        <position position="73"/>
    </location>
    <ligand>
        <name>[4Fe-4S] cluster</name>
        <dbReference type="ChEBI" id="CHEBI:49883"/>
        <label>1</label>
    </ligand>
</feature>
<dbReference type="EMBL" id="BMNL01000002">
    <property type="protein sequence ID" value="GGP20665.1"/>
    <property type="molecule type" value="Genomic_DNA"/>
</dbReference>
<comment type="function">
    <text evidence="9">Component of the wyosine derivatives biosynthesis pathway that catalyzes the condensation of N-methylguanine with 2 carbon atoms from pyruvate to form the tricyclic 4-demethylwyosine (imG-14) on guanosine-37 of tRNA(Phe).</text>
</comment>
<sequence length="354" mass="40747">MEVQEERLRYHEVIDGKLRIRIDTRADLLRSKYGVYGHATVELCHWSKSALSGGPSCYKYKFYGAPVGGSHRCVEFGPVGMTCSNRCVYCWRPTDSFDTLSPREEEVMDPEELLNGVMAERRRLLSGYFGHPEGRKRIKEALEPTHFAISLSGEPTLYPKLAGLIRLIKSMPNTRSIFVVTNGEHPEAVEKLAEENALPTQLYLSCNAPNKQLFNKINVPVMKGEGAWEAWLKTLDMLPKLNTRTVVRITLIKGWNTEPEHIPEFAELMRRGSPHFIEVKSYMHLGHSIYRLSRDNMLSHDEVKEWAMKLLKEVGDMYEYMDEDANSRIVVLQNRKRRVDRWIEKPASSPSYSQ</sequence>
<evidence type="ECO:0000313" key="12">
    <source>
        <dbReference type="Proteomes" id="UP000610960"/>
    </source>
</evidence>
<dbReference type="InterPro" id="IPR034556">
    <property type="entry name" value="tRNA_wybutosine-synthase"/>
</dbReference>
<dbReference type="GO" id="GO:0008033">
    <property type="term" value="P:tRNA processing"/>
    <property type="evidence" value="ECO:0007669"/>
    <property type="project" value="UniProtKB-UniRule"/>
</dbReference>
<dbReference type="PANTHER" id="PTHR13930:SF0">
    <property type="entry name" value="S-ADENOSYL-L-METHIONINE-DEPENDENT TRNA 4-DEMETHYLWYOSINE SYNTHASE TYW1-RELATED"/>
    <property type="match status" value="1"/>
</dbReference>
<dbReference type="GO" id="GO:0102521">
    <property type="term" value="F:tRNA-4-demethylwyosine synthase activity"/>
    <property type="evidence" value="ECO:0007669"/>
    <property type="project" value="UniProtKB-EC"/>
</dbReference>
<dbReference type="HAMAP" id="MF_01921">
    <property type="entry name" value="TYW1_archaea"/>
    <property type="match status" value="1"/>
</dbReference>
<protein>
    <recommendedName>
        <fullName evidence="9">S-adenosyl-L-methionine-dependent tRNA 4-demethylwyosine synthase</fullName>
        <ecNumber evidence="9">4.1.3.44</ecNumber>
    </recommendedName>
    <alternativeName>
        <fullName evidence="9">tRNA wyosine derivatives biosynthesis protein Taw1</fullName>
    </alternativeName>
</protein>
<dbReference type="PANTHER" id="PTHR13930">
    <property type="entry name" value="S-ADENOSYL-L-METHIONINE-DEPENDENT TRNA 4-DEMETHYLWYOSINE SYNTHASE"/>
    <property type="match status" value="1"/>
</dbReference>
<dbReference type="InterPro" id="IPR013785">
    <property type="entry name" value="Aldolase_TIM"/>
</dbReference>
<dbReference type="EC" id="4.1.3.44" evidence="9"/>
<dbReference type="SFLD" id="SFLDF00284">
    <property type="entry name" value="tRNA_wybutosine-synthesizing"/>
    <property type="match status" value="1"/>
</dbReference>
<evidence type="ECO:0000256" key="5">
    <source>
        <dbReference type="ARBA" id="ARBA00023004"/>
    </source>
</evidence>
<keyword evidence="4 9" id="KW-0479">Metal-binding</keyword>
<gene>
    <name evidence="9" type="primary">taw1</name>
    <name evidence="11" type="ORF">GCM10007981_09660</name>
</gene>
<comment type="subcellular location">
    <subcellularLocation>
        <location evidence="9">Cytoplasm</location>
    </subcellularLocation>
</comment>
<keyword evidence="7 9" id="KW-0456">Lyase</keyword>
<dbReference type="Proteomes" id="UP000610960">
    <property type="component" value="Unassembled WGS sequence"/>
</dbReference>
<dbReference type="InterPro" id="IPR058240">
    <property type="entry name" value="rSAM_sf"/>
</dbReference>
<evidence type="ECO:0000256" key="2">
    <source>
        <dbReference type="ARBA" id="ARBA00022691"/>
    </source>
</evidence>
<proteinExistence type="inferred from homology"/>
<keyword evidence="12" id="KW-1185">Reference proteome</keyword>
<dbReference type="InterPro" id="IPR007197">
    <property type="entry name" value="rSAM"/>
</dbReference>
<dbReference type="OrthoDB" id="68499at2157"/>